<organism evidence="1 2">
    <name type="scientific">Luteimonas deserti</name>
    <dbReference type="NCBI Taxonomy" id="2752306"/>
    <lineage>
        <taxon>Bacteria</taxon>
        <taxon>Pseudomonadati</taxon>
        <taxon>Pseudomonadota</taxon>
        <taxon>Gammaproteobacteria</taxon>
        <taxon>Lysobacterales</taxon>
        <taxon>Lysobacteraceae</taxon>
        <taxon>Luteimonas</taxon>
    </lineage>
</organism>
<name>A0A7Z0TZF2_9GAMM</name>
<reference evidence="1 2" key="1">
    <citation type="submission" date="2020-07" db="EMBL/GenBank/DDBJ databases">
        <title>isolation of Luteimonas sp. SJ-16.</title>
        <authorList>
            <person name="Huang X.-X."/>
            <person name="Xu L."/>
            <person name="Sun J.-Q."/>
        </authorList>
    </citation>
    <scope>NUCLEOTIDE SEQUENCE [LARGE SCALE GENOMIC DNA]</scope>
    <source>
        <strain evidence="1 2">SJ-16</strain>
    </source>
</reference>
<keyword evidence="2" id="KW-1185">Reference proteome</keyword>
<gene>
    <name evidence="1" type="ORF">H0E82_05230</name>
</gene>
<dbReference type="AlphaFoldDB" id="A0A7Z0TZF2"/>
<dbReference type="EMBL" id="JACCJZ010000011">
    <property type="protein sequence ID" value="NYZ62168.1"/>
    <property type="molecule type" value="Genomic_DNA"/>
</dbReference>
<accession>A0A7Z0TZF2</accession>
<evidence type="ECO:0000313" key="2">
    <source>
        <dbReference type="Proteomes" id="UP000589896"/>
    </source>
</evidence>
<proteinExistence type="predicted"/>
<evidence type="ECO:0000313" key="1">
    <source>
        <dbReference type="EMBL" id="NYZ62168.1"/>
    </source>
</evidence>
<comment type="caution">
    <text evidence="1">The sequence shown here is derived from an EMBL/GenBank/DDBJ whole genome shotgun (WGS) entry which is preliminary data.</text>
</comment>
<sequence length="82" mass="9171">MPIDDATTAALRDLDSSLCGYGDSEGDRLKKIAALANMAAYLREHAPPDERDWIRTELHTLAHRHNVPDECVLPEPQVHSRP</sequence>
<protein>
    <submittedName>
        <fullName evidence="1">Uncharacterized protein</fullName>
    </submittedName>
</protein>
<dbReference type="RefSeq" id="WP_180544400.1">
    <property type="nucleotide sequence ID" value="NZ_JACCJZ010000011.1"/>
</dbReference>
<dbReference type="Proteomes" id="UP000589896">
    <property type="component" value="Unassembled WGS sequence"/>
</dbReference>